<comment type="caution">
    <text evidence="1">The sequence shown here is derived from an EMBL/GenBank/DDBJ whole genome shotgun (WGS) entry which is preliminary data.</text>
</comment>
<dbReference type="Proteomes" id="UP001066276">
    <property type="component" value="Chromosome 3_1"/>
</dbReference>
<proteinExistence type="predicted"/>
<evidence type="ECO:0000313" key="2">
    <source>
        <dbReference type="Proteomes" id="UP001066276"/>
    </source>
</evidence>
<dbReference type="AlphaFoldDB" id="A0AAV7UD23"/>
<evidence type="ECO:0000313" key="1">
    <source>
        <dbReference type="EMBL" id="KAJ1186748.1"/>
    </source>
</evidence>
<accession>A0AAV7UD23</accession>
<organism evidence="1 2">
    <name type="scientific">Pleurodeles waltl</name>
    <name type="common">Iberian ribbed newt</name>
    <dbReference type="NCBI Taxonomy" id="8319"/>
    <lineage>
        <taxon>Eukaryota</taxon>
        <taxon>Metazoa</taxon>
        <taxon>Chordata</taxon>
        <taxon>Craniata</taxon>
        <taxon>Vertebrata</taxon>
        <taxon>Euteleostomi</taxon>
        <taxon>Amphibia</taxon>
        <taxon>Batrachia</taxon>
        <taxon>Caudata</taxon>
        <taxon>Salamandroidea</taxon>
        <taxon>Salamandridae</taxon>
        <taxon>Pleurodelinae</taxon>
        <taxon>Pleurodeles</taxon>
    </lineage>
</organism>
<reference evidence="1" key="1">
    <citation type="journal article" date="2022" name="bioRxiv">
        <title>Sequencing and chromosome-scale assembly of the giantPleurodeles waltlgenome.</title>
        <authorList>
            <person name="Brown T."/>
            <person name="Elewa A."/>
            <person name="Iarovenko S."/>
            <person name="Subramanian E."/>
            <person name="Araus A.J."/>
            <person name="Petzold A."/>
            <person name="Susuki M."/>
            <person name="Suzuki K.-i.T."/>
            <person name="Hayashi T."/>
            <person name="Toyoda A."/>
            <person name="Oliveira C."/>
            <person name="Osipova E."/>
            <person name="Leigh N.D."/>
            <person name="Simon A."/>
            <person name="Yun M.H."/>
        </authorList>
    </citation>
    <scope>NUCLEOTIDE SEQUENCE</scope>
    <source>
        <strain evidence="1">20211129_DDA</strain>
        <tissue evidence="1">Liver</tissue>
    </source>
</reference>
<dbReference type="EMBL" id="JANPWB010000005">
    <property type="protein sequence ID" value="KAJ1186748.1"/>
    <property type="molecule type" value="Genomic_DNA"/>
</dbReference>
<name>A0AAV7UD23_PLEWA</name>
<keyword evidence="2" id="KW-1185">Reference proteome</keyword>
<sequence>MAVPPQRGGMTALPSAQLCRERMVQYFGATLLEQFECGWSLSFRPVLHCVQPVFWCLWCSFECALEVCLSTQRLPTVDADLLMFSLRVHYRTCALRLRLLREATYELPFLENVAHDSSLGTPWNATLAEATEHICSLTLLGDDFATLTSAEVEDLLLSMSQESIGTFQNILVL</sequence>
<protein>
    <submittedName>
        <fullName evidence="1">Uncharacterized protein</fullName>
    </submittedName>
</protein>
<gene>
    <name evidence="1" type="ORF">NDU88_003529</name>
</gene>